<dbReference type="InterPro" id="IPR051697">
    <property type="entry name" value="Patched_domain-protein"/>
</dbReference>
<dbReference type="SUPFAM" id="SSF82866">
    <property type="entry name" value="Multidrug efflux transporter AcrB transmembrane domain"/>
    <property type="match status" value="2"/>
</dbReference>
<dbReference type="WBParaSite" id="PSAMB.scaffold6781size8805.g29086.t1">
    <property type="protein sequence ID" value="PSAMB.scaffold6781size8805.g29086.t1"/>
    <property type="gene ID" value="PSAMB.scaffold6781size8805.g29086"/>
</dbReference>
<reference evidence="10" key="1">
    <citation type="submission" date="2022-11" db="UniProtKB">
        <authorList>
            <consortium name="WormBaseParasite"/>
        </authorList>
    </citation>
    <scope>IDENTIFICATION</scope>
</reference>
<feature type="transmembrane region" description="Helical" evidence="7">
    <location>
        <begin position="600"/>
        <end position="624"/>
    </location>
</feature>
<dbReference type="PANTHER" id="PTHR10796">
    <property type="entry name" value="PATCHED-RELATED"/>
    <property type="match status" value="1"/>
</dbReference>
<dbReference type="Pfam" id="PF02460">
    <property type="entry name" value="Patched"/>
    <property type="match status" value="1"/>
</dbReference>
<dbReference type="GO" id="GO:0030659">
    <property type="term" value="C:cytoplasmic vesicle membrane"/>
    <property type="evidence" value="ECO:0007669"/>
    <property type="project" value="TreeGrafter"/>
</dbReference>
<evidence type="ECO:0000256" key="7">
    <source>
        <dbReference type="SAM" id="Phobius"/>
    </source>
</evidence>
<evidence type="ECO:0000256" key="5">
    <source>
        <dbReference type="ARBA" id="ARBA00023136"/>
    </source>
</evidence>
<feature type="domain" description="SSD" evidence="8">
    <location>
        <begin position="62"/>
        <end position="219"/>
    </location>
</feature>
<evidence type="ECO:0000256" key="6">
    <source>
        <dbReference type="ARBA" id="ARBA00023180"/>
    </source>
</evidence>
<evidence type="ECO:0000256" key="1">
    <source>
        <dbReference type="ARBA" id="ARBA00004141"/>
    </source>
</evidence>
<feature type="transmembrane region" description="Helical" evidence="7">
    <location>
        <begin position="477"/>
        <end position="496"/>
    </location>
</feature>
<feature type="transmembrane region" description="Helical" evidence="7">
    <location>
        <begin position="94"/>
        <end position="117"/>
    </location>
</feature>
<dbReference type="GO" id="GO:0005886">
    <property type="term" value="C:plasma membrane"/>
    <property type="evidence" value="ECO:0007669"/>
    <property type="project" value="TreeGrafter"/>
</dbReference>
<feature type="transmembrane region" description="Helical" evidence="7">
    <location>
        <begin position="574"/>
        <end position="593"/>
    </location>
</feature>
<dbReference type="AlphaFoldDB" id="A0A914X7U0"/>
<feature type="transmembrane region" description="Helical" evidence="7">
    <location>
        <begin position="165"/>
        <end position="185"/>
    </location>
</feature>
<evidence type="ECO:0000256" key="4">
    <source>
        <dbReference type="ARBA" id="ARBA00022989"/>
    </source>
</evidence>
<accession>A0A914X7U0</accession>
<name>A0A914X7U0_9BILA</name>
<dbReference type="PROSITE" id="PS50156">
    <property type="entry name" value="SSD"/>
    <property type="match status" value="1"/>
</dbReference>
<dbReference type="GO" id="GO:0018996">
    <property type="term" value="P:molting cycle, collagen and cuticulin-based cuticle"/>
    <property type="evidence" value="ECO:0007669"/>
    <property type="project" value="TreeGrafter"/>
</dbReference>
<feature type="transmembrane region" description="Helical" evidence="7">
    <location>
        <begin position="124"/>
        <end position="145"/>
    </location>
</feature>
<dbReference type="Gene3D" id="1.20.1640.10">
    <property type="entry name" value="Multidrug efflux transporter AcrB transmembrane domain"/>
    <property type="match status" value="2"/>
</dbReference>
<evidence type="ECO:0000256" key="3">
    <source>
        <dbReference type="ARBA" id="ARBA00022692"/>
    </source>
</evidence>
<keyword evidence="4 7" id="KW-1133">Transmembrane helix</keyword>
<dbReference type="InterPro" id="IPR000731">
    <property type="entry name" value="SSD"/>
</dbReference>
<feature type="transmembrane region" description="Helical" evidence="7">
    <location>
        <begin position="197"/>
        <end position="219"/>
    </location>
</feature>
<feature type="transmembrane region" description="Helical" evidence="7">
    <location>
        <begin position="63"/>
        <end position="88"/>
    </location>
</feature>
<dbReference type="Proteomes" id="UP000887566">
    <property type="component" value="Unplaced"/>
</dbReference>
<protein>
    <submittedName>
        <fullName evidence="10">SSD domain-containing protein</fullName>
    </submittedName>
</protein>
<keyword evidence="6" id="KW-0325">Glycoprotein</keyword>
<comment type="subcellular location">
    <subcellularLocation>
        <location evidence="1">Membrane</location>
        <topology evidence="1">Multi-pass membrane protein</topology>
    </subcellularLocation>
</comment>
<evidence type="ECO:0000256" key="2">
    <source>
        <dbReference type="ARBA" id="ARBA00005585"/>
    </source>
</evidence>
<evidence type="ECO:0000259" key="8">
    <source>
        <dbReference type="PROSITE" id="PS50156"/>
    </source>
</evidence>
<keyword evidence="9" id="KW-1185">Reference proteome</keyword>
<keyword evidence="3 7" id="KW-0812">Transmembrane</keyword>
<dbReference type="InterPro" id="IPR003392">
    <property type="entry name" value="PTHD_SSD"/>
</dbReference>
<comment type="similarity">
    <text evidence="2">Belongs to the patched family.</text>
</comment>
<evidence type="ECO:0000313" key="10">
    <source>
        <dbReference type="WBParaSite" id="PSAMB.scaffold6781size8805.g29086.t1"/>
    </source>
</evidence>
<organism evidence="9 10">
    <name type="scientific">Plectus sambesii</name>
    <dbReference type="NCBI Taxonomy" id="2011161"/>
    <lineage>
        <taxon>Eukaryota</taxon>
        <taxon>Metazoa</taxon>
        <taxon>Ecdysozoa</taxon>
        <taxon>Nematoda</taxon>
        <taxon>Chromadorea</taxon>
        <taxon>Plectida</taxon>
        <taxon>Plectina</taxon>
        <taxon>Plectoidea</taxon>
        <taxon>Plectidae</taxon>
        <taxon>Plectus</taxon>
    </lineage>
</organism>
<dbReference type="GO" id="GO:0006897">
    <property type="term" value="P:endocytosis"/>
    <property type="evidence" value="ECO:0007669"/>
    <property type="project" value="TreeGrafter"/>
</dbReference>
<sequence>MIHLIYLVPGVDNFSAEDVGQELEDALVKRLNDSDLVEANLQFSVFSLRILSREIRKNTSYTFPYISITIVLLVTFTVASCMTADWLTSKPIEAFMGVISSGLAIIAAAGLMSYCGVPYISQVTVMPFLALAIGVDDAYVMLGAWQETDRDDPPEKRLSATLREAGSAITVTSFTDVLSFTIGVFSTTPSSSIFCKYVAAAILFDYAFQITFFAGIMVLGGRREQSGKHALYIWRSLEAKQLRKVRRTGYVGPTQQFFGVTYAPFLTSAPVRGLAIALYVIYLSASLYGCSLLRPNLTPSELLVDDSPVKHYLELAETKIWSEGLIGRVYVSAAPDFGADKEALERFWRFVEDLENTPYSMGRNSTQLWLQEFQTYWQYFSDDQSQFYTALKGFLRVAFNSHWNDNLQWAPKPDDPQKSYVNKFYFTTGFQVKDWNARTKLLIEWRNITKSYPEYQALVFDENNFFSDQVLQLPSSTLNSVGIAFITMAAICVLFIGNIQVIGWVMFCMLSMDFGVLGIMALTGAELGPTTVVNILMSTGLSIDFVSHMGYSIYRAEHSDPDERIRHALGSIGWPIMQGGLSTLLAVISMLLVKSEVVRLFAQTVILVVVIGMFHGLVLLPVVMRTFTFSSAAPPPKKRNHHVMHSVDSRAPLAIDDILSADR</sequence>
<dbReference type="PANTHER" id="PTHR10796:SF105">
    <property type="entry name" value="SSD DOMAIN-CONTAINING PROTEIN"/>
    <property type="match status" value="1"/>
</dbReference>
<evidence type="ECO:0000313" key="9">
    <source>
        <dbReference type="Proteomes" id="UP000887566"/>
    </source>
</evidence>
<proteinExistence type="inferred from homology"/>
<feature type="transmembrane region" description="Helical" evidence="7">
    <location>
        <begin position="274"/>
        <end position="293"/>
    </location>
</feature>
<keyword evidence="5 7" id="KW-0472">Membrane</keyword>